<gene>
    <name evidence="1" type="ORF">I7I53_10754</name>
</gene>
<evidence type="ECO:0000313" key="1">
    <source>
        <dbReference type="EMBL" id="QSS50167.1"/>
    </source>
</evidence>
<sequence>MNHPWMCQLRIGARQAPLHFVKSDLAQIKTRRCIRPILLFIIITLAHPENPQAMKLQG</sequence>
<evidence type="ECO:0000313" key="2">
    <source>
        <dbReference type="Proteomes" id="UP000663419"/>
    </source>
</evidence>
<dbReference type="Proteomes" id="UP000663419">
    <property type="component" value="Chromosome 1"/>
</dbReference>
<organism evidence="1 2">
    <name type="scientific">Ajellomyces capsulatus (strain H88)</name>
    <name type="common">Darling's disease fungus</name>
    <name type="synonym">Histoplasma capsulatum</name>
    <dbReference type="NCBI Taxonomy" id="544711"/>
    <lineage>
        <taxon>Eukaryota</taxon>
        <taxon>Fungi</taxon>
        <taxon>Dikarya</taxon>
        <taxon>Ascomycota</taxon>
        <taxon>Pezizomycotina</taxon>
        <taxon>Eurotiomycetes</taxon>
        <taxon>Eurotiomycetidae</taxon>
        <taxon>Onygenales</taxon>
        <taxon>Ajellomycetaceae</taxon>
        <taxon>Histoplasma</taxon>
    </lineage>
</organism>
<dbReference type="EMBL" id="CP069102">
    <property type="protein sequence ID" value="QSS50167.1"/>
    <property type="molecule type" value="Genomic_DNA"/>
</dbReference>
<dbReference type="VEuPathDB" id="FungiDB:I7I53_10754"/>
<reference evidence="1" key="1">
    <citation type="submission" date="2021-01" db="EMBL/GenBank/DDBJ databases">
        <title>Chromosome-level genome assembly of a human fungal pathogen reveals clustering of transcriptionally co-regulated genes.</title>
        <authorList>
            <person name="Voorhies M."/>
            <person name="Cohen S."/>
            <person name="Shea T.P."/>
            <person name="Petrus S."/>
            <person name="Munoz J.F."/>
            <person name="Poplawski S."/>
            <person name="Goldman W.E."/>
            <person name="Michael T."/>
            <person name="Cuomo C.A."/>
            <person name="Sil A."/>
            <person name="Beyhan S."/>
        </authorList>
    </citation>
    <scope>NUCLEOTIDE SEQUENCE</scope>
    <source>
        <strain evidence="1">H88</strain>
    </source>
</reference>
<name>A0A8A1LED8_AJEC8</name>
<dbReference type="AlphaFoldDB" id="A0A8A1LED8"/>
<proteinExistence type="predicted"/>
<accession>A0A8A1LED8</accession>
<protein>
    <submittedName>
        <fullName evidence="1">Uncharacterized protein</fullName>
    </submittedName>
</protein>